<evidence type="ECO:0000313" key="3">
    <source>
        <dbReference type="Proteomes" id="UP000315471"/>
    </source>
</evidence>
<name>A0A5C6E6T4_9BACT</name>
<dbReference type="Gene3D" id="2.60.120.380">
    <property type="match status" value="2"/>
</dbReference>
<comment type="caution">
    <text evidence="2">The sequence shown here is derived from an EMBL/GenBank/DDBJ whole genome shotgun (WGS) entry which is preliminary data.</text>
</comment>
<feature type="compositionally biased region" description="Basic and acidic residues" evidence="1">
    <location>
        <begin position="138"/>
        <end position="157"/>
    </location>
</feature>
<dbReference type="EMBL" id="SJPY01000003">
    <property type="protein sequence ID" value="TWU43361.1"/>
    <property type="molecule type" value="Genomic_DNA"/>
</dbReference>
<gene>
    <name evidence="2" type="ORF">Q31b_24000</name>
</gene>
<dbReference type="AlphaFoldDB" id="A0A5C6E6T4"/>
<feature type="region of interest" description="Disordered" evidence="1">
    <location>
        <begin position="135"/>
        <end position="162"/>
    </location>
</feature>
<sequence length="788" mass="88285">MKSPRLAPTNESPGIHRMKHSTSLARLVFCILAAARVANGNEPHLAYAYPAGCQAGTEIEITVGGQHIKEATGIYLSGDGVDLEIVSWYRPMTRGESNQLQRRIRDTRDAIIKQREAMGIKQRPSNEEVIATAGITEEQLREQEISRQRDRDPKRQPNDQLAEEVTVRVKVATDAKLGKRELRFLTEEAISNPIWFHIGRYSEVRETEPNDQSPDRVVEYTPVVINGQIMPGDQDRFAFTAKKGEQIVIDAAVRECMPYLADAVPGWFQAVLKLTDSHGREMSFSDSFYYRQDPVLFFEVPKDDQYVVEIRDSIFRGREDFVYRITVGEIPFVTSIYPLGAQVDSQSMVQLKGWNLTNTDIPVKTMTRKKFRPVMWYTAPQSDGTEIRFPLQVDYWPETFDKEPNNDYQSAQVISTRTTINGRIDYPGDEDIYRVEGGGRLIAEVEARRLGSPLDSVLRVTDANGKEIGFNDDKVDLSQALQTHHSDSHLSVTIPATGNHYLHIKDASNHGGPDFGYRMRLSAPDGDFELRVTPATIIARRGETVPITVHALRKDGFDEDITLSLVDAPVPLRLDGNVIPGTVDKLNMTLTVPNNLKLVDEETGLPQKLFALEMEGSAGKRKGSQSRTQLTRLAVPAENMMQAFIWFHLVPVEQWNLVIREGRGRSAPFSVILPAPRLVLPAEGDTILGVVPIAKQIKASEIRVELSDPPPGLSASIIESPVGDNYGIKLTSDPAEIDKELKGNLIIRVYRELTPEPTEAVPIPKPKRTDLGILPAIPYEFSQRRSRR</sequence>
<evidence type="ECO:0000256" key="1">
    <source>
        <dbReference type="SAM" id="MobiDB-lite"/>
    </source>
</evidence>
<protein>
    <submittedName>
        <fullName evidence="2">Uncharacterized protein</fullName>
    </submittedName>
</protein>
<accession>A0A5C6E6T4</accession>
<organism evidence="2 3">
    <name type="scientific">Novipirellula aureliae</name>
    <dbReference type="NCBI Taxonomy" id="2527966"/>
    <lineage>
        <taxon>Bacteria</taxon>
        <taxon>Pseudomonadati</taxon>
        <taxon>Planctomycetota</taxon>
        <taxon>Planctomycetia</taxon>
        <taxon>Pirellulales</taxon>
        <taxon>Pirellulaceae</taxon>
        <taxon>Novipirellula</taxon>
    </lineage>
</organism>
<proteinExistence type="predicted"/>
<reference evidence="2 3" key="1">
    <citation type="submission" date="2019-02" db="EMBL/GenBank/DDBJ databases">
        <title>Deep-cultivation of Planctomycetes and their phenomic and genomic characterization uncovers novel biology.</title>
        <authorList>
            <person name="Wiegand S."/>
            <person name="Jogler M."/>
            <person name="Boedeker C."/>
            <person name="Pinto D."/>
            <person name="Vollmers J."/>
            <person name="Rivas-Marin E."/>
            <person name="Kohn T."/>
            <person name="Peeters S.H."/>
            <person name="Heuer A."/>
            <person name="Rast P."/>
            <person name="Oberbeckmann S."/>
            <person name="Bunk B."/>
            <person name="Jeske O."/>
            <person name="Meyerdierks A."/>
            <person name="Storesund J.E."/>
            <person name="Kallscheuer N."/>
            <person name="Luecker S."/>
            <person name="Lage O.M."/>
            <person name="Pohl T."/>
            <person name="Merkel B.J."/>
            <person name="Hornburger P."/>
            <person name="Mueller R.-W."/>
            <person name="Bruemmer F."/>
            <person name="Labrenz M."/>
            <person name="Spormann A.M."/>
            <person name="Op Den Camp H."/>
            <person name="Overmann J."/>
            <person name="Amann R."/>
            <person name="Jetten M.S.M."/>
            <person name="Mascher T."/>
            <person name="Medema M.H."/>
            <person name="Devos D.P."/>
            <person name="Kaster A.-K."/>
            <person name="Ovreas L."/>
            <person name="Rohde M."/>
            <person name="Galperin M.Y."/>
            <person name="Jogler C."/>
        </authorList>
    </citation>
    <scope>NUCLEOTIDE SEQUENCE [LARGE SCALE GENOMIC DNA]</scope>
    <source>
        <strain evidence="2 3">Q31b</strain>
    </source>
</reference>
<keyword evidence="3" id="KW-1185">Reference proteome</keyword>
<evidence type="ECO:0000313" key="2">
    <source>
        <dbReference type="EMBL" id="TWU43361.1"/>
    </source>
</evidence>
<dbReference type="Proteomes" id="UP000315471">
    <property type="component" value="Unassembled WGS sequence"/>
</dbReference>